<comment type="cofactor">
    <cofactor evidence="1">
        <name>Mn(2+)</name>
        <dbReference type="ChEBI" id="CHEBI:29035"/>
    </cofactor>
</comment>
<organism evidence="9 10">
    <name type="scientific">Pigmentiphaga soli</name>
    <dbReference type="NCBI Taxonomy" id="1007095"/>
    <lineage>
        <taxon>Bacteria</taxon>
        <taxon>Pseudomonadati</taxon>
        <taxon>Pseudomonadota</taxon>
        <taxon>Betaproteobacteria</taxon>
        <taxon>Burkholderiales</taxon>
        <taxon>Alcaligenaceae</taxon>
        <taxon>Pigmentiphaga</taxon>
    </lineage>
</organism>
<dbReference type="Proteomes" id="UP001501671">
    <property type="component" value="Unassembled WGS sequence"/>
</dbReference>
<evidence type="ECO:0000313" key="9">
    <source>
        <dbReference type="EMBL" id="GAA4331772.1"/>
    </source>
</evidence>
<comment type="cofactor">
    <cofactor evidence="2">
        <name>Mg(2+)</name>
        <dbReference type="ChEBI" id="CHEBI:18420"/>
    </cofactor>
</comment>
<dbReference type="InterPro" id="IPR045121">
    <property type="entry name" value="CoAse"/>
</dbReference>
<gene>
    <name evidence="9" type="ORF">GCM10023144_20870</name>
</gene>
<dbReference type="CDD" id="cd03426">
    <property type="entry name" value="NUDIX_CoAse_Nudt7"/>
    <property type="match status" value="1"/>
</dbReference>
<proteinExistence type="predicted"/>
<dbReference type="SUPFAM" id="SSF55811">
    <property type="entry name" value="Nudix"/>
    <property type="match status" value="1"/>
</dbReference>
<evidence type="ECO:0000313" key="10">
    <source>
        <dbReference type="Proteomes" id="UP001501671"/>
    </source>
</evidence>
<dbReference type="RefSeq" id="WP_345249052.1">
    <property type="nucleotide sequence ID" value="NZ_BAABFO010000008.1"/>
</dbReference>
<dbReference type="Gene3D" id="3.90.79.10">
    <property type="entry name" value="Nucleoside Triphosphate Pyrophosphohydrolase"/>
    <property type="match status" value="1"/>
</dbReference>
<dbReference type="NCBIfam" id="NF007980">
    <property type="entry name" value="PRK10707.1"/>
    <property type="match status" value="1"/>
</dbReference>
<evidence type="ECO:0000256" key="7">
    <source>
        <dbReference type="SAM" id="MobiDB-lite"/>
    </source>
</evidence>
<keyword evidence="5" id="KW-0460">Magnesium</keyword>
<comment type="caution">
    <text evidence="9">The sequence shown here is derived from an EMBL/GenBank/DDBJ whole genome shotgun (WGS) entry which is preliminary data.</text>
</comment>
<evidence type="ECO:0000259" key="8">
    <source>
        <dbReference type="PROSITE" id="PS51462"/>
    </source>
</evidence>
<dbReference type="PANTHER" id="PTHR12992">
    <property type="entry name" value="NUDIX HYDROLASE"/>
    <property type="match status" value="1"/>
</dbReference>
<dbReference type="Pfam" id="PF00293">
    <property type="entry name" value="NUDIX"/>
    <property type="match status" value="1"/>
</dbReference>
<dbReference type="PROSITE" id="PS51462">
    <property type="entry name" value="NUDIX"/>
    <property type="match status" value="1"/>
</dbReference>
<keyword evidence="4" id="KW-0378">Hydrolase</keyword>
<dbReference type="InterPro" id="IPR015797">
    <property type="entry name" value="NUDIX_hydrolase-like_dom_sf"/>
</dbReference>
<protein>
    <submittedName>
        <fullName evidence="9">CoA pyrophosphatase</fullName>
    </submittedName>
</protein>
<evidence type="ECO:0000256" key="1">
    <source>
        <dbReference type="ARBA" id="ARBA00001936"/>
    </source>
</evidence>
<dbReference type="EMBL" id="BAABFO010000008">
    <property type="protein sequence ID" value="GAA4331772.1"/>
    <property type="molecule type" value="Genomic_DNA"/>
</dbReference>
<dbReference type="InterPro" id="IPR000086">
    <property type="entry name" value="NUDIX_hydrolase_dom"/>
</dbReference>
<name>A0ABP8GYD8_9BURK</name>
<evidence type="ECO:0000256" key="6">
    <source>
        <dbReference type="ARBA" id="ARBA00023211"/>
    </source>
</evidence>
<reference evidence="10" key="1">
    <citation type="journal article" date="2019" name="Int. J. Syst. Evol. Microbiol.">
        <title>The Global Catalogue of Microorganisms (GCM) 10K type strain sequencing project: providing services to taxonomists for standard genome sequencing and annotation.</title>
        <authorList>
            <consortium name="The Broad Institute Genomics Platform"/>
            <consortium name="The Broad Institute Genome Sequencing Center for Infectious Disease"/>
            <person name="Wu L."/>
            <person name="Ma J."/>
        </authorList>
    </citation>
    <scope>NUCLEOTIDE SEQUENCE [LARGE SCALE GENOMIC DNA]</scope>
    <source>
        <strain evidence="10">JCM 17666</strain>
    </source>
</reference>
<keyword evidence="10" id="KW-1185">Reference proteome</keyword>
<accession>A0ABP8GYD8</accession>
<evidence type="ECO:0000256" key="5">
    <source>
        <dbReference type="ARBA" id="ARBA00022842"/>
    </source>
</evidence>
<evidence type="ECO:0000256" key="4">
    <source>
        <dbReference type="ARBA" id="ARBA00022801"/>
    </source>
</evidence>
<keyword evidence="6" id="KW-0464">Manganese</keyword>
<evidence type="ECO:0000256" key="2">
    <source>
        <dbReference type="ARBA" id="ARBA00001946"/>
    </source>
</evidence>
<sequence>MSSNSSSLSDPAPGELPHGSPQDPFEGAGGSPPRRVPVRPAFDPKAQPFVVNPDGLPAVPEERLAPRALRERLRHPPAWAPEPRELAWRDGDTPPRPASVLVPLVLRPAGVHVMLTQRTAHLNHHAGQVSFPGGRVEATDASEADTALRETEEETGLSRDLVEMIGRLPDYLTSSGFRIAPMIGLVRPAFSLAPDPFEVAAVFEVPLRFLMDPANHRVHSVALPHNGQRVYYSMPWNDYFIWGATAGMLRDLYRLLSA</sequence>
<keyword evidence="3" id="KW-0479">Metal-binding</keyword>
<evidence type="ECO:0000256" key="3">
    <source>
        <dbReference type="ARBA" id="ARBA00022723"/>
    </source>
</evidence>
<feature type="region of interest" description="Disordered" evidence="7">
    <location>
        <begin position="1"/>
        <end position="54"/>
    </location>
</feature>
<feature type="domain" description="Nudix hydrolase" evidence="8">
    <location>
        <begin position="95"/>
        <end position="227"/>
    </location>
</feature>
<dbReference type="PANTHER" id="PTHR12992:SF11">
    <property type="entry name" value="MITOCHONDRIAL COENZYME A DIPHOSPHATASE NUDT8"/>
    <property type="match status" value="1"/>
</dbReference>